<reference evidence="1" key="1">
    <citation type="submission" date="2025-08" db="UniProtKB">
        <authorList>
            <consortium name="RefSeq"/>
        </authorList>
    </citation>
    <scope>IDENTIFICATION</scope>
</reference>
<gene>
    <name evidence="1" type="primary">LOC107759562</name>
</gene>
<accession>A0A1S3WZ73</accession>
<evidence type="ECO:0000313" key="1">
    <source>
        <dbReference type="RefSeq" id="XP_016433015.1"/>
    </source>
</evidence>
<name>A0A1S3WZ73_TOBAC</name>
<proteinExistence type="predicted"/>
<protein>
    <submittedName>
        <fullName evidence="1">Uncharacterized protein</fullName>
    </submittedName>
</protein>
<organism evidence="1">
    <name type="scientific">Nicotiana tabacum</name>
    <name type="common">Common tobacco</name>
    <dbReference type="NCBI Taxonomy" id="4097"/>
    <lineage>
        <taxon>Eukaryota</taxon>
        <taxon>Viridiplantae</taxon>
        <taxon>Streptophyta</taxon>
        <taxon>Embryophyta</taxon>
        <taxon>Tracheophyta</taxon>
        <taxon>Spermatophyta</taxon>
        <taxon>Magnoliopsida</taxon>
        <taxon>eudicotyledons</taxon>
        <taxon>Gunneridae</taxon>
        <taxon>Pentapetalae</taxon>
        <taxon>asterids</taxon>
        <taxon>lamiids</taxon>
        <taxon>Solanales</taxon>
        <taxon>Solanaceae</taxon>
        <taxon>Nicotianoideae</taxon>
        <taxon>Nicotianeae</taxon>
        <taxon>Nicotiana</taxon>
    </lineage>
</organism>
<dbReference type="RefSeq" id="XP_016433015.1">
    <property type="nucleotide sequence ID" value="XM_016577529.1"/>
</dbReference>
<dbReference type="PaxDb" id="4097-A0A1S3WZ73"/>
<dbReference type="OrthoDB" id="10404525at2759"/>
<sequence>MEKFGEEKTTKIIHLYFKMDNSSFDGSKHVKKCCMSYVSHAFGDPFDHSNTLLGIQLSETITNIVAYHVTISFDREGDGSTNTKKVFNWLAISLVQASPLVLVLSSRIDVEREWSERGIAAIVSHICVLLLESITNSPHGTANIASKIRTMPYESLNDIIRS</sequence>
<dbReference type="AlphaFoldDB" id="A0A1S3WZ73"/>
<dbReference type="KEGG" id="nta:107759562"/>
<dbReference type="STRING" id="4097.A0A1S3WZ73"/>